<feature type="compositionally biased region" description="Polar residues" evidence="5">
    <location>
        <begin position="372"/>
        <end position="381"/>
    </location>
</feature>
<dbReference type="InterPro" id="IPR012580">
    <property type="entry name" value="NUC153"/>
</dbReference>
<dbReference type="InterPro" id="IPR056750">
    <property type="entry name" value="RRM_ESF1"/>
</dbReference>
<sequence>SIQDTKEAFGITKEDILGSDSEKEEEKEEPEEYSYDDFLASLANRPGFDKVDSDDEFNFSDDDSEGEWQVEDEEAERNELDKVDLWDRFTKETDSERLQTGEETNRFAVANCNWGVITSSDLYVLFKSLCPTFGNVESVTVYLSKYGEEQLRLEQTQGPRDVWMSQEEAEAVKKTQRIKEDNDRDQKWTRLMPANNGKVTREVRRSKKINPDQEEQEMGQDEVEEKLHPDKVRQYEFNKLRYYFAIVVCDSVKTATKLYDECDGREFESTGALMDVRFVPDEQDFDEYKIHNKCDEIPAIYKPKQNIFTKSLQSTEVPLSWDADDHERSILKKGNFDKIDETQIQKYLASDSESDSSDEEVREKKIKKKPQQDGSEQSTTRVSKKQKKKQQVDKYKQLLEKARNHQSTRAKQFKNEDSDDETPKVEYEILDGDKEDMFDEKLDQVAKAVVKSTKEKELLSNESWWDTLQRKRKAEKKSKKLERVKNFKNQGQEILTQEEQDKNKAELELMMSDYQTTTNGAAGFNVKRDEQRERSRRKQEWRGVQKEKKEQEDQMATEIVSDDRFNNLWKSSDFSIDPTHPKFKKNHLVEKVVEKRINIKNQKAQQSAAAAADGGSNKSSMNQLVQNLKKRAPTSNDSQPKKIKLT</sequence>
<feature type="domain" description="NUC153" evidence="6">
    <location>
        <begin position="562"/>
        <end position="585"/>
    </location>
</feature>
<dbReference type="GO" id="GO:0006364">
    <property type="term" value="P:rRNA processing"/>
    <property type="evidence" value="ECO:0007669"/>
    <property type="project" value="InterPro"/>
</dbReference>
<feature type="region of interest" description="Disordered" evidence="5">
    <location>
        <begin position="199"/>
        <end position="223"/>
    </location>
</feature>
<feature type="non-terminal residue" evidence="8">
    <location>
        <position position="1"/>
    </location>
</feature>
<keyword evidence="9" id="KW-1185">Reference proteome</keyword>
<feature type="region of interest" description="Disordered" evidence="5">
    <location>
        <begin position="1"/>
        <end position="77"/>
    </location>
</feature>
<dbReference type="Pfam" id="PF25121">
    <property type="entry name" value="RRM_ESF1"/>
    <property type="match status" value="2"/>
</dbReference>
<accession>A0AAW2Z3L2</accession>
<comment type="similarity">
    <text evidence="2">Belongs to the ESF1 family.</text>
</comment>
<dbReference type="Pfam" id="PF08159">
    <property type="entry name" value="NUC153"/>
    <property type="match status" value="1"/>
</dbReference>
<dbReference type="EMBL" id="JAOPGA020001019">
    <property type="protein sequence ID" value="KAL0484055.1"/>
    <property type="molecule type" value="Genomic_DNA"/>
</dbReference>
<feature type="compositionally biased region" description="Basic and acidic residues" evidence="5">
    <location>
        <begin position="390"/>
        <end position="403"/>
    </location>
</feature>
<keyword evidence="3" id="KW-0175">Coiled coil</keyword>
<dbReference type="GO" id="GO:0005730">
    <property type="term" value="C:nucleolus"/>
    <property type="evidence" value="ECO:0007669"/>
    <property type="project" value="UniProtKB-SubCell"/>
</dbReference>
<evidence type="ECO:0000256" key="3">
    <source>
        <dbReference type="ARBA" id="ARBA00023054"/>
    </source>
</evidence>
<gene>
    <name evidence="8" type="ORF">AKO1_004702</name>
</gene>
<evidence type="ECO:0000259" key="7">
    <source>
        <dbReference type="Pfam" id="PF25121"/>
    </source>
</evidence>
<reference evidence="8 9" key="1">
    <citation type="submission" date="2024-03" db="EMBL/GenBank/DDBJ databases">
        <title>The Acrasis kona genome and developmental transcriptomes reveal deep origins of eukaryotic multicellular pathways.</title>
        <authorList>
            <person name="Sheikh S."/>
            <person name="Fu C.-J."/>
            <person name="Brown M.W."/>
            <person name="Baldauf S.L."/>
        </authorList>
    </citation>
    <scope>NUCLEOTIDE SEQUENCE [LARGE SCALE GENOMIC DNA]</scope>
    <source>
        <strain evidence="8 9">ATCC MYA-3509</strain>
    </source>
</reference>
<dbReference type="GO" id="GO:0003723">
    <property type="term" value="F:RNA binding"/>
    <property type="evidence" value="ECO:0007669"/>
    <property type="project" value="TreeGrafter"/>
</dbReference>
<name>A0AAW2Z3L2_9EUKA</name>
<feature type="domain" description="ESF1 RRM" evidence="7">
    <location>
        <begin position="205"/>
        <end position="288"/>
    </location>
</feature>
<proteinExistence type="inferred from homology"/>
<feature type="region of interest" description="Disordered" evidence="5">
    <location>
        <begin position="600"/>
        <end position="622"/>
    </location>
</feature>
<evidence type="ECO:0000313" key="8">
    <source>
        <dbReference type="EMBL" id="KAL0484055.1"/>
    </source>
</evidence>
<feature type="region of interest" description="Disordered" evidence="5">
    <location>
        <begin position="515"/>
        <end position="559"/>
    </location>
</feature>
<feature type="compositionally biased region" description="Basic and acidic residues" evidence="5">
    <location>
        <begin position="1"/>
        <end position="16"/>
    </location>
</feature>
<evidence type="ECO:0000256" key="4">
    <source>
        <dbReference type="ARBA" id="ARBA00023242"/>
    </source>
</evidence>
<feature type="compositionally biased region" description="Low complexity" evidence="5">
    <location>
        <begin position="600"/>
        <end position="620"/>
    </location>
</feature>
<comment type="caution">
    <text evidence="8">The sequence shown here is derived from an EMBL/GenBank/DDBJ whole genome shotgun (WGS) entry which is preliminary data.</text>
</comment>
<evidence type="ECO:0000259" key="6">
    <source>
        <dbReference type="Pfam" id="PF08159"/>
    </source>
</evidence>
<evidence type="ECO:0000256" key="2">
    <source>
        <dbReference type="ARBA" id="ARBA00009087"/>
    </source>
</evidence>
<feature type="compositionally biased region" description="Basic and acidic residues" evidence="5">
    <location>
        <begin position="526"/>
        <end position="552"/>
    </location>
</feature>
<evidence type="ECO:0000256" key="5">
    <source>
        <dbReference type="SAM" id="MobiDB-lite"/>
    </source>
</evidence>
<dbReference type="PANTHER" id="PTHR12202:SF0">
    <property type="entry name" value="ESF1 HOMOLOG"/>
    <property type="match status" value="1"/>
</dbReference>
<dbReference type="AlphaFoldDB" id="A0AAW2Z3L2"/>
<organism evidence="8 9">
    <name type="scientific">Acrasis kona</name>
    <dbReference type="NCBI Taxonomy" id="1008807"/>
    <lineage>
        <taxon>Eukaryota</taxon>
        <taxon>Discoba</taxon>
        <taxon>Heterolobosea</taxon>
        <taxon>Tetramitia</taxon>
        <taxon>Eutetramitia</taxon>
        <taxon>Acrasidae</taxon>
        <taxon>Acrasis</taxon>
    </lineage>
</organism>
<feature type="region of interest" description="Disordered" evidence="5">
    <location>
        <begin position="348"/>
        <end position="425"/>
    </location>
</feature>
<feature type="compositionally biased region" description="Acidic residues" evidence="5">
    <location>
        <begin position="52"/>
        <end position="76"/>
    </location>
</feature>
<dbReference type="Proteomes" id="UP001431209">
    <property type="component" value="Unassembled WGS sequence"/>
</dbReference>
<dbReference type="PANTHER" id="PTHR12202">
    <property type="entry name" value="ESF1 HOMOLOG"/>
    <property type="match status" value="1"/>
</dbReference>
<keyword evidence="4" id="KW-0539">Nucleus</keyword>
<dbReference type="InterPro" id="IPR039754">
    <property type="entry name" value="Esf1"/>
</dbReference>
<protein>
    <submittedName>
        <fullName evidence="8">Esf1</fullName>
    </submittedName>
</protein>
<feature type="compositionally biased region" description="Acidic residues" evidence="5">
    <location>
        <begin position="212"/>
        <end position="223"/>
    </location>
</feature>
<evidence type="ECO:0000256" key="1">
    <source>
        <dbReference type="ARBA" id="ARBA00004604"/>
    </source>
</evidence>
<feature type="compositionally biased region" description="Acidic residues" evidence="5">
    <location>
        <begin position="22"/>
        <end position="35"/>
    </location>
</feature>
<evidence type="ECO:0000313" key="9">
    <source>
        <dbReference type="Proteomes" id="UP001431209"/>
    </source>
</evidence>
<comment type="subcellular location">
    <subcellularLocation>
        <location evidence="1">Nucleus</location>
        <location evidence="1">Nucleolus</location>
    </subcellularLocation>
</comment>
<feature type="domain" description="ESF1 RRM" evidence="7">
    <location>
        <begin position="104"/>
        <end position="184"/>
    </location>
</feature>
<feature type="compositionally biased region" description="Basic and acidic residues" evidence="5">
    <location>
        <begin position="413"/>
        <end position="425"/>
    </location>
</feature>